<organism evidence="16 17">
    <name type="scientific">Penstemon smallii</name>
    <dbReference type="NCBI Taxonomy" id="265156"/>
    <lineage>
        <taxon>Eukaryota</taxon>
        <taxon>Viridiplantae</taxon>
        <taxon>Streptophyta</taxon>
        <taxon>Embryophyta</taxon>
        <taxon>Tracheophyta</taxon>
        <taxon>Spermatophyta</taxon>
        <taxon>Magnoliopsida</taxon>
        <taxon>eudicotyledons</taxon>
        <taxon>Gunneridae</taxon>
        <taxon>Pentapetalae</taxon>
        <taxon>asterids</taxon>
        <taxon>lamiids</taxon>
        <taxon>Lamiales</taxon>
        <taxon>Plantaginaceae</taxon>
        <taxon>Cheloneae</taxon>
        <taxon>Penstemon</taxon>
    </lineage>
</organism>
<evidence type="ECO:0000313" key="16">
    <source>
        <dbReference type="EMBL" id="KAL3840775.1"/>
    </source>
</evidence>
<keyword evidence="7 12" id="KW-0863">Zinc-finger</keyword>
<dbReference type="InterPro" id="IPR044247">
    <property type="entry name" value="SPL2-like"/>
</dbReference>
<dbReference type="FunFam" id="1.10.1170.10:FF:000002">
    <property type="entry name" value="Baculoviral IAP repeat containing 7"/>
    <property type="match status" value="1"/>
</dbReference>
<dbReference type="EMBL" id="JBJXBP010000003">
    <property type="protein sequence ID" value="KAL3840775.1"/>
    <property type="molecule type" value="Genomic_DNA"/>
</dbReference>
<keyword evidence="4" id="KW-0808">Transferase</keyword>
<keyword evidence="10 14" id="KW-1133">Transmembrane helix</keyword>
<keyword evidence="8" id="KW-0833">Ubl conjugation pathway</keyword>
<proteinExistence type="predicted"/>
<evidence type="ECO:0000256" key="14">
    <source>
        <dbReference type="SAM" id="Phobius"/>
    </source>
</evidence>
<comment type="catalytic activity">
    <reaction evidence="1">
        <text>S-ubiquitinyl-[E2 ubiquitin-conjugating enzyme]-L-cysteine + [acceptor protein]-L-lysine = [E2 ubiquitin-conjugating enzyme]-L-cysteine + N(6)-ubiquitinyl-[acceptor protein]-L-lysine.</text>
        <dbReference type="EC" id="2.3.2.27"/>
    </reaction>
</comment>
<evidence type="ECO:0000256" key="12">
    <source>
        <dbReference type="PROSITE-ProRule" id="PRU00175"/>
    </source>
</evidence>
<dbReference type="InterPro" id="IPR001841">
    <property type="entry name" value="Znf_RING"/>
</dbReference>
<dbReference type="Gene3D" id="3.30.40.10">
    <property type="entry name" value="Zinc/RING finger domain, C3HC4 (zinc finger)"/>
    <property type="match status" value="1"/>
</dbReference>
<dbReference type="GO" id="GO:0008270">
    <property type="term" value="F:zinc ion binding"/>
    <property type="evidence" value="ECO:0007669"/>
    <property type="project" value="UniProtKB-KW"/>
</dbReference>
<dbReference type="InterPro" id="IPR022170">
    <property type="entry name" value="MUL1-like"/>
</dbReference>
<dbReference type="Proteomes" id="UP001634393">
    <property type="component" value="Unassembled WGS sequence"/>
</dbReference>
<dbReference type="PANTHER" id="PTHR47355">
    <property type="entry name" value="E3 UBIQUITIN-PROTEIN LIGASE SPL2"/>
    <property type="match status" value="1"/>
</dbReference>
<feature type="compositionally biased region" description="Low complexity" evidence="13">
    <location>
        <begin position="311"/>
        <end position="327"/>
    </location>
</feature>
<dbReference type="InterPro" id="IPR013083">
    <property type="entry name" value="Znf_RING/FYVE/PHD"/>
</dbReference>
<dbReference type="Pfam" id="PF13920">
    <property type="entry name" value="zf-C3HC4_3"/>
    <property type="match status" value="1"/>
</dbReference>
<evidence type="ECO:0000256" key="6">
    <source>
        <dbReference type="ARBA" id="ARBA00022723"/>
    </source>
</evidence>
<reference evidence="16 17" key="1">
    <citation type="submission" date="2024-12" db="EMBL/GenBank/DDBJ databases">
        <title>The unique morphological basis and parallel evolutionary history of personate flowers in Penstemon.</title>
        <authorList>
            <person name="Depatie T.H."/>
            <person name="Wessinger C.A."/>
        </authorList>
    </citation>
    <scope>NUCLEOTIDE SEQUENCE [LARGE SCALE GENOMIC DNA]</scope>
    <source>
        <strain evidence="16">WTNN_2</strain>
        <tissue evidence="16">Leaf</tissue>
    </source>
</reference>
<protein>
    <recommendedName>
        <fullName evidence="3">RING-type E3 ubiquitin transferase</fullName>
        <ecNumber evidence="3">2.3.2.27</ecNumber>
    </recommendedName>
</protein>
<dbReference type="GO" id="GO:0016020">
    <property type="term" value="C:membrane"/>
    <property type="evidence" value="ECO:0007669"/>
    <property type="project" value="UniProtKB-SubCell"/>
</dbReference>
<evidence type="ECO:0000256" key="13">
    <source>
        <dbReference type="SAM" id="MobiDB-lite"/>
    </source>
</evidence>
<accession>A0ABD3TWZ6</accession>
<comment type="subcellular location">
    <subcellularLocation>
        <location evidence="2">Membrane</location>
        <topology evidence="2">Multi-pass membrane protein</topology>
    </subcellularLocation>
</comment>
<dbReference type="GO" id="GO:0061630">
    <property type="term" value="F:ubiquitin protein ligase activity"/>
    <property type="evidence" value="ECO:0007669"/>
    <property type="project" value="UniProtKB-EC"/>
</dbReference>
<dbReference type="AlphaFoldDB" id="A0ABD3TWZ6"/>
<evidence type="ECO:0000313" key="17">
    <source>
        <dbReference type="Proteomes" id="UP001634393"/>
    </source>
</evidence>
<evidence type="ECO:0000256" key="9">
    <source>
        <dbReference type="ARBA" id="ARBA00022833"/>
    </source>
</evidence>
<evidence type="ECO:0000256" key="2">
    <source>
        <dbReference type="ARBA" id="ARBA00004141"/>
    </source>
</evidence>
<sequence length="394" mass="43718">MSFHDRAAAALLAQLSLAADGAVLGFGVAYVAYRCIRKLTSTSSALRKIRDAPYVQPSDLRSLLKEDSDSSHIDGGKLVIVRGSVDVNYAAQVKGNWTGLRSNNGNNVLISHESGDKGVILQRTQTCIYHEWRGAFAWTTDIRSILSRTWKEQESSSIRTVPFILVEGGKWPQSDYVIVNMEGSTHPLPLTTVYHHLQPINASPYTFIQAFFGLEYPIGLLDEEKMLPLGKDITAVGICNLRNGIPEIKSCKDLPYFLSDLSKDQIIADLSFKSKVLMWSGIFVGSVAVGILGYSIARNWNRWKAWRQQQQAQQQNDSASSETSAEVAVDEEPGEVPDGDLCVICLMRRRRSAFIPCGHLVCCQRCALSVEREVSPKCPVCRQSIRSSVRIYDS</sequence>
<dbReference type="Pfam" id="PF12483">
    <property type="entry name" value="GIDE"/>
    <property type="match status" value="1"/>
</dbReference>
<comment type="caution">
    <text evidence="16">The sequence shown here is derived from an EMBL/GenBank/DDBJ whole genome shotgun (WGS) entry which is preliminary data.</text>
</comment>
<dbReference type="PANTHER" id="PTHR47355:SF1">
    <property type="entry name" value="E3 UBIQUITIN-PROTEIN LIGASE SPL2"/>
    <property type="match status" value="1"/>
</dbReference>
<gene>
    <name evidence="16" type="ORF">ACJIZ3_025366</name>
</gene>
<evidence type="ECO:0000256" key="1">
    <source>
        <dbReference type="ARBA" id="ARBA00000900"/>
    </source>
</evidence>
<evidence type="ECO:0000259" key="15">
    <source>
        <dbReference type="PROSITE" id="PS50089"/>
    </source>
</evidence>
<keyword evidence="9" id="KW-0862">Zinc</keyword>
<keyword evidence="5 14" id="KW-0812">Transmembrane</keyword>
<dbReference type="SUPFAM" id="SSF57850">
    <property type="entry name" value="RING/U-box"/>
    <property type="match status" value="1"/>
</dbReference>
<evidence type="ECO:0000256" key="8">
    <source>
        <dbReference type="ARBA" id="ARBA00022786"/>
    </source>
</evidence>
<evidence type="ECO:0000256" key="4">
    <source>
        <dbReference type="ARBA" id="ARBA00022679"/>
    </source>
</evidence>
<keyword evidence="11 14" id="KW-0472">Membrane</keyword>
<evidence type="ECO:0000256" key="7">
    <source>
        <dbReference type="ARBA" id="ARBA00022771"/>
    </source>
</evidence>
<feature type="domain" description="RING-type" evidence="15">
    <location>
        <begin position="342"/>
        <end position="382"/>
    </location>
</feature>
<keyword evidence="6" id="KW-0479">Metal-binding</keyword>
<name>A0ABD3TWZ6_9LAMI</name>
<dbReference type="PROSITE" id="PS50089">
    <property type="entry name" value="ZF_RING_2"/>
    <property type="match status" value="1"/>
</dbReference>
<evidence type="ECO:0000256" key="11">
    <source>
        <dbReference type="ARBA" id="ARBA00023136"/>
    </source>
</evidence>
<dbReference type="EC" id="2.3.2.27" evidence="3"/>
<feature type="region of interest" description="Disordered" evidence="13">
    <location>
        <begin position="311"/>
        <end position="332"/>
    </location>
</feature>
<evidence type="ECO:0000256" key="10">
    <source>
        <dbReference type="ARBA" id="ARBA00022989"/>
    </source>
</evidence>
<dbReference type="SMART" id="SM00184">
    <property type="entry name" value="RING"/>
    <property type="match status" value="1"/>
</dbReference>
<feature type="transmembrane region" description="Helical" evidence="14">
    <location>
        <begin position="276"/>
        <end position="297"/>
    </location>
</feature>
<evidence type="ECO:0000256" key="5">
    <source>
        <dbReference type="ARBA" id="ARBA00022692"/>
    </source>
</evidence>
<evidence type="ECO:0000256" key="3">
    <source>
        <dbReference type="ARBA" id="ARBA00012483"/>
    </source>
</evidence>
<dbReference type="CDD" id="cd23145">
    <property type="entry name" value="RING-HC_SPL2-like"/>
    <property type="match status" value="1"/>
</dbReference>
<keyword evidence="17" id="KW-1185">Reference proteome</keyword>